<name>A0A8S3V7W9_MYTED</name>
<keyword evidence="2" id="KW-1185">Reference proteome</keyword>
<comment type="caution">
    <text evidence="1">The sequence shown here is derived from an EMBL/GenBank/DDBJ whole genome shotgun (WGS) entry which is preliminary data.</text>
</comment>
<evidence type="ECO:0000313" key="2">
    <source>
        <dbReference type="Proteomes" id="UP000683360"/>
    </source>
</evidence>
<protein>
    <submittedName>
        <fullName evidence="1">Uncharacterized protein</fullName>
    </submittedName>
</protein>
<proteinExistence type="predicted"/>
<dbReference type="Proteomes" id="UP000683360">
    <property type="component" value="Unassembled WGS sequence"/>
</dbReference>
<dbReference type="AlphaFoldDB" id="A0A8S3V7W9"/>
<reference evidence="1" key="1">
    <citation type="submission" date="2021-03" db="EMBL/GenBank/DDBJ databases">
        <authorList>
            <person name="Bekaert M."/>
        </authorList>
    </citation>
    <scope>NUCLEOTIDE SEQUENCE</scope>
</reference>
<evidence type="ECO:0000313" key="1">
    <source>
        <dbReference type="EMBL" id="CAG2250792.1"/>
    </source>
</evidence>
<organism evidence="1 2">
    <name type="scientific">Mytilus edulis</name>
    <name type="common">Blue mussel</name>
    <dbReference type="NCBI Taxonomy" id="6550"/>
    <lineage>
        <taxon>Eukaryota</taxon>
        <taxon>Metazoa</taxon>
        <taxon>Spiralia</taxon>
        <taxon>Lophotrochozoa</taxon>
        <taxon>Mollusca</taxon>
        <taxon>Bivalvia</taxon>
        <taxon>Autobranchia</taxon>
        <taxon>Pteriomorphia</taxon>
        <taxon>Mytilida</taxon>
        <taxon>Mytiloidea</taxon>
        <taxon>Mytilidae</taxon>
        <taxon>Mytilinae</taxon>
        <taxon>Mytilus</taxon>
    </lineage>
</organism>
<dbReference type="EMBL" id="CAJPWZ010003064">
    <property type="protein sequence ID" value="CAG2250792.1"/>
    <property type="molecule type" value="Genomic_DNA"/>
</dbReference>
<accession>A0A8S3V7W9</accession>
<sequence length="219" mass="25821">MKLTSSADYTHTVLRIATCFLHSDVKEDCLKIIQTVTVSANDHLLMQNYLQFVKQTLTRTYERFVKFSSIFKTHEIAIYNRIIKQDLNIQDPYKTIEQIEQFKKEGYEISECDVLTLVWERCWFDVTFMTPELPILPKPAALELCIDRSQKNISFHPFLYGLLLEFLWHVKNNSINGEREKLLKKMKNCISMIPDEQKSRGLNFITYCLLITERLLLSL</sequence>
<gene>
    <name evidence="1" type="ORF">MEDL_62466</name>
</gene>